<dbReference type="EMBL" id="QGTR01000003">
    <property type="protein sequence ID" value="PWV99948.1"/>
    <property type="molecule type" value="Genomic_DNA"/>
</dbReference>
<proteinExistence type="predicted"/>
<keyword evidence="3" id="KW-1185">Reference proteome</keyword>
<protein>
    <recommendedName>
        <fullName evidence="4">Tetratricopeptide repeat protein</fullName>
    </recommendedName>
</protein>
<dbReference type="SUPFAM" id="SSF48452">
    <property type="entry name" value="TPR-like"/>
    <property type="match status" value="1"/>
</dbReference>
<sequence length="436" mass="47509">MKHLLVPLVWSASLLTAVSPLPAAGSDIDTAFSGRYQNPEDVFALGEFVRAASDTGQFDQAISTLEEHLIRHADDGRARLALARLYANVGSWDLAVEQVTDALATGQLSGGEQIEASRLQRRASRAASGVEWFLDVSAGVRVTDLDVDVPYSSWHDRTDTGGYAKADGAVRFDLGTGLGDALIIAGSAEVDRHYEDNFLGDGPSFGLSDGDLFNARHGRVSLTYDMGLPVTSIDAARLQFGGFAEVQTYHQQIREQALGGLARLVLLPTVDTQIYGEVSYSDLSQSEGLLSQSRLTWEAGSSWRVAQSHTLGLLGRGLREEDDSGDATAEMSEVGVSYLGILPFRPFNTIWTHQLTGTIGTFSSKNSIEYDDIKVFTGKHWRIEWANQFHIDGQNRIDLSYSATRRNFDPAGNVPEIIEGQSSLTQSVSLGFTHRF</sequence>
<organism evidence="2 3">
    <name type="scientific">Hoeflea marina</name>
    <dbReference type="NCBI Taxonomy" id="274592"/>
    <lineage>
        <taxon>Bacteria</taxon>
        <taxon>Pseudomonadati</taxon>
        <taxon>Pseudomonadota</taxon>
        <taxon>Alphaproteobacteria</taxon>
        <taxon>Hyphomicrobiales</taxon>
        <taxon>Rhizobiaceae</taxon>
        <taxon>Hoeflea</taxon>
    </lineage>
</organism>
<evidence type="ECO:0000313" key="2">
    <source>
        <dbReference type="EMBL" id="PWV99948.1"/>
    </source>
</evidence>
<dbReference type="OrthoDB" id="8110351at2"/>
<comment type="caution">
    <text evidence="2">The sequence shown here is derived from an EMBL/GenBank/DDBJ whole genome shotgun (WGS) entry which is preliminary data.</text>
</comment>
<accession>A0A317PH46</accession>
<evidence type="ECO:0008006" key="4">
    <source>
        <dbReference type="Google" id="ProtNLM"/>
    </source>
</evidence>
<dbReference type="RefSeq" id="WP_146215608.1">
    <property type="nucleotide sequence ID" value="NZ_QGTR01000003.1"/>
</dbReference>
<reference evidence="2 3" key="1">
    <citation type="submission" date="2018-05" db="EMBL/GenBank/DDBJ databases">
        <title>Genomic Encyclopedia of Type Strains, Phase IV (KMG-IV): sequencing the most valuable type-strain genomes for metagenomic binning, comparative biology and taxonomic classification.</title>
        <authorList>
            <person name="Goeker M."/>
        </authorList>
    </citation>
    <scope>NUCLEOTIDE SEQUENCE [LARGE SCALE GENOMIC DNA]</scope>
    <source>
        <strain evidence="2 3">DSM 16791</strain>
    </source>
</reference>
<dbReference type="Proteomes" id="UP000246352">
    <property type="component" value="Unassembled WGS sequence"/>
</dbReference>
<dbReference type="Gene3D" id="1.25.40.10">
    <property type="entry name" value="Tetratricopeptide repeat domain"/>
    <property type="match status" value="1"/>
</dbReference>
<name>A0A317PH46_9HYPH</name>
<keyword evidence="1" id="KW-0732">Signal</keyword>
<gene>
    <name evidence="2" type="ORF">DFR52_103149</name>
</gene>
<feature type="signal peptide" evidence="1">
    <location>
        <begin position="1"/>
        <end position="23"/>
    </location>
</feature>
<evidence type="ECO:0000256" key="1">
    <source>
        <dbReference type="SAM" id="SignalP"/>
    </source>
</evidence>
<evidence type="ECO:0000313" key="3">
    <source>
        <dbReference type="Proteomes" id="UP000246352"/>
    </source>
</evidence>
<dbReference type="InterPro" id="IPR011990">
    <property type="entry name" value="TPR-like_helical_dom_sf"/>
</dbReference>
<feature type="chain" id="PRO_5016347617" description="Tetratricopeptide repeat protein" evidence="1">
    <location>
        <begin position="24"/>
        <end position="436"/>
    </location>
</feature>
<dbReference type="AlphaFoldDB" id="A0A317PH46"/>